<feature type="domain" description="FAD/NAD(P)-binding" evidence="19">
    <location>
        <begin position="49"/>
        <end position="208"/>
    </location>
</feature>
<keyword evidence="11" id="KW-0809">Transit peptide</keyword>
<keyword evidence="9 16" id="KW-0274">FAD</keyword>
<evidence type="ECO:0000256" key="12">
    <source>
        <dbReference type="ARBA" id="ARBA00022982"/>
    </source>
</evidence>
<keyword evidence="14 16" id="KW-0496">Mitochondrion</keyword>
<evidence type="ECO:0000256" key="17">
    <source>
        <dbReference type="PIRSR" id="PIRSR000362-1"/>
    </source>
</evidence>
<dbReference type="PANTHER" id="PTHR48467">
    <property type="entry name" value="GLUTAMATE SYNTHASE 1 [NADH], CHLOROPLASTIC-LIKE"/>
    <property type="match status" value="1"/>
</dbReference>
<comment type="catalytic activity">
    <reaction evidence="15 16">
        <text>2 reduced [adrenodoxin] + NADP(+) + H(+) = 2 oxidized [adrenodoxin] + NADPH</text>
        <dbReference type="Rhea" id="RHEA:42312"/>
        <dbReference type="Rhea" id="RHEA-COMP:9998"/>
        <dbReference type="Rhea" id="RHEA-COMP:9999"/>
        <dbReference type="ChEBI" id="CHEBI:15378"/>
        <dbReference type="ChEBI" id="CHEBI:33737"/>
        <dbReference type="ChEBI" id="CHEBI:33738"/>
        <dbReference type="ChEBI" id="CHEBI:57783"/>
        <dbReference type="ChEBI" id="CHEBI:58349"/>
        <dbReference type="EC" id="1.18.1.6"/>
    </reaction>
</comment>
<evidence type="ECO:0000256" key="13">
    <source>
        <dbReference type="ARBA" id="ARBA00023002"/>
    </source>
</evidence>
<keyword evidence="7" id="KW-0813">Transport</keyword>
<comment type="subcellular location">
    <subcellularLocation>
        <location evidence="2 16">Mitochondrion</location>
    </subcellularLocation>
</comment>
<feature type="binding site" evidence="17">
    <location>
        <position position="86"/>
    </location>
    <ligand>
        <name>FAD</name>
        <dbReference type="ChEBI" id="CHEBI:57692"/>
    </ligand>
</feature>
<keyword evidence="8 16" id="KW-0285">Flavoprotein</keyword>
<feature type="binding site" evidence="18">
    <location>
        <position position="413"/>
    </location>
    <ligand>
        <name>NADP(+)</name>
        <dbReference type="ChEBI" id="CHEBI:58349"/>
    </ligand>
</feature>
<evidence type="ECO:0000256" key="9">
    <source>
        <dbReference type="ARBA" id="ARBA00022827"/>
    </source>
</evidence>
<keyword evidence="12" id="KW-0249">Electron transport</keyword>
<feature type="binding site" evidence="17">
    <location>
        <begin position="413"/>
        <end position="415"/>
    </location>
    <ligand>
        <name>FAD</name>
        <dbReference type="ChEBI" id="CHEBI:57692"/>
    </ligand>
</feature>
<evidence type="ECO:0000256" key="16">
    <source>
        <dbReference type="PIRNR" id="PIRNR000362"/>
    </source>
</evidence>
<evidence type="ECO:0000313" key="20">
    <source>
        <dbReference type="Proteomes" id="UP000515154"/>
    </source>
</evidence>
<evidence type="ECO:0000256" key="11">
    <source>
        <dbReference type="ARBA" id="ARBA00022946"/>
    </source>
</evidence>
<dbReference type="Proteomes" id="UP000515154">
    <property type="component" value="Linkage group LG5"/>
</dbReference>
<evidence type="ECO:0000256" key="3">
    <source>
        <dbReference type="ARBA" id="ARBA00004731"/>
    </source>
</evidence>
<dbReference type="UniPathway" id="UPA00296"/>
<dbReference type="RefSeq" id="XP_029636593.2">
    <property type="nucleotide sequence ID" value="XM_029780733.2"/>
</dbReference>
<dbReference type="InterPro" id="IPR036188">
    <property type="entry name" value="FAD/NAD-bd_sf"/>
</dbReference>
<comment type="pathway">
    <text evidence="3">Steroid metabolism; cholesterol metabolism.</text>
</comment>
<evidence type="ECO:0000256" key="4">
    <source>
        <dbReference type="ARBA" id="ARBA00008312"/>
    </source>
</evidence>
<keyword evidence="13 16" id="KW-0560">Oxidoreductase</keyword>
<dbReference type="AlphaFoldDB" id="A0A6P7SF12"/>
<dbReference type="PANTHER" id="PTHR48467:SF1">
    <property type="entry name" value="GLUTAMATE SYNTHASE 1 [NADH], CHLOROPLASTIC-LIKE"/>
    <property type="match status" value="1"/>
</dbReference>
<evidence type="ECO:0000256" key="7">
    <source>
        <dbReference type="ARBA" id="ARBA00022448"/>
    </source>
</evidence>
<dbReference type="Pfam" id="PF07992">
    <property type="entry name" value="Pyr_redox_2"/>
    <property type="match status" value="1"/>
</dbReference>
<dbReference type="InterPro" id="IPR055275">
    <property type="entry name" value="Ferredox_Rdtase"/>
</dbReference>
<evidence type="ECO:0000256" key="6">
    <source>
        <dbReference type="ARBA" id="ARBA00016287"/>
    </source>
</evidence>
<evidence type="ECO:0000256" key="10">
    <source>
        <dbReference type="ARBA" id="ARBA00022857"/>
    </source>
</evidence>
<sequence length="498" mass="55132">MLPAFTISAHTHTHTFNIQMRQSRLFPSLLKRILSQTACFSSSPKPVPVCIVGSGPAAFYTAQQILKGDASVEVDIYERLPVPFGLVRYGVAPDHPEVKNVINTFTKTASHDRCTFIGNVTVGRDVTIKQLRESYTAVVLAYGADSERKLNVPGEELPNVLSARRFVGWYNGLPENKDLPVDLNVESVAVIGHGNVALDIARILLTPIDLLKKTDIAEHALSVLATSQVKHVHLVGRRGPLHVAFTIKELREMIHLPEARPVMGKDDFISLDSFLEALPRPRRRLTELLYKTAITPSEKDLKMWKDAIRKWFLHFQRSPREIISDASSKVTAVRLTVNQLEGEDPLNQKAVPTNETVDLPCGLVLSSIGYQSIPIDSHLPFDAVKGIMPNDKGRVTGADGVYCSGWLGRGPTGVILNTMNDGFITAKTLLKDLKANVLDLNKPGKEVILQHLKNIGVQTVSFDDWTKIDQIETSNAKLTERPREKIVDVEKMLKIAAS</sequence>
<feature type="binding site" evidence="17">
    <location>
        <position position="57"/>
    </location>
    <ligand>
        <name>FAD</name>
        <dbReference type="ChEBI" id="CHEBI:57692"/>
    </ligand>
</feature>
<feature type="binding site" evidence="17">
    <location>
        <position position="78"/>
    </location>
    <ligand>
        <name>FAD</name>
        <dbReference type="ChEBI" id="CHEBI:57692"/>
    </ligand>
</feature>
<evidence type="ECO:0000313" key="21">
    <source>
        <dbReference type="RefSeq" id="XP_029636593.2"/>
    </source>
</evidence>
<comment type="similarity">
    <text evidence="4 16">Belongs to the ferredoxin--NADP reductase type 1 family.</text>
</comment>
<organism evidence="20 21">
    <name type="scientific">Octopus sinensis</name>
    <name type="common">East Asian common octopus</name>
    <dbReference type="NCBI Taxonomy" id="2607531"/>
    <lineage>
        <taxon>Eukaryota</taxon>
        <taxon>Metazoa</taxon>
        <taxon>Spiralia</taxon>
        <taxon>Lophotrochozoa</taxon>
        <taxon>Mollusca</taxon>
        <taxon>Cephalopoda</taxon>
        <taxon>Coleoidea</taxon>
        <taxon>Octopodiformes</taxon>
        <taxon>Octopoda</taxon>
        <taxon>Incirrata</taxon>
        <taxon>Octopodidae</taxon>
        <taxon>Octopus</taxon>
    </lineage>
</organism>
<evidence type="ECO:0000256" key="8">
    <source>
        <dbReference type="ARBA" id="ARBA00022630"/>
    </source>
</evidence>
<evidence type="ECO:0000256" key="14">
    <source>
        <dbReference type="ARBA" id="ARBA00023128"/>
    </source>
</evidence>
<dbReference type="GO" id="GO:0016491">
    <property type="term" value="F:oxidoreductase activity"/>
    <property type="evidence" value="ECO:0007669"/>
    <property type="project" value="UniProtKB-KW"/>
</dbReference>
<dbReference type="InterPro" id="IPR021163">
    <property type="entry name" value="Ferredox_Rdtase_adrenod"/>
</dbReference>
<dbReference type="PIRSF" id="PIRSF000362">
    <property type="entry name" value="FNR"/>
    <property type="match status" value="1"/>
</dbReference>
<feature type="binding site" evidence="17">
    <location>
        <position position="122"/>
    </location>
    <ligand>
        <name>FAD</name>
        <dbReference type="ChEBI" id="CHEBI:57692"/>
    </ligand>
</feature>
<feature type="binding site" evidence="18">
    <location>
        <position position="249"/>
    </location>
    <ligand>
        <name>NADP(+)</name>
        <dbReference type="ChEBI" id="CHEBI:58349"/>
    </ligand>
</feature>
<proteinExistence type="inferred from homology"/>
<protein>
    <recommendedName>
        <fullName evidence="6 16">NADPH:adrenodoxin oxidoreductase, mitochondrial</fullName>
        <ecNumber evidence="5 16">1.18.1.6</ecNumber>
    </recommendedName>
</protein>
<dbReference type="SUPFAM" id="SSF51971">
    <property type="entry name" value="Nucleotide-binding domain"/>
    <property type="match status" value="2"/>
</dbReference>
<evidence type="ECO:0000259" key="19">
    <source>
        <dbReference type="Pfam" id="PF07992"/>
    </source>
</evidence>
<gene>
    <name evidence="21" type="primary">LOC115211965</name>
</gene>
<keyword evidence="20" id="KW-1185">Reference proteome</keyword>
<dbReference type="InterPro" id="IPR023753">
    <property type="entry name" value="FAD/NAD-binding_dom"/>
</dbReference>
<evidence type="ECO:0000256" key="15">
    <source>
        <dbReference type="ARBA" id="ARBA00048933"/>
    </source>
</evidence>
<dbReference type="GO" id="GO:0008203">
    <property type="term" value="P:cholesterol metabolic process"/>
    <property type="evidence" value="ECO:0007669"/>
    <property type="project" value="UniProtKB-UniPathway"/>
</dbReference>
<evidence type="ECO:0000256" key="1">
    <source>
        <dbReference type="ARBA" id="ARBA00001974"/>
    </source>
</evidence>
<evidence type="ECO:0000256" key="2">
    <source>
        <dbReference type="ARBA" id="ARBA00004173"/>
    </source>
</evidence>
<dbReference type="EC" id="1.18.1.6" evidence="5 16"/>
<feature type="binding site" evidence="17">
    <location>
        <position position="406"/>
    </location>
    <ligand>
        <name>FAD</name>
        <dbReference type="ChEBI" id="CHEBI:57692"/>
    </ligand>
</feature>
<evidence type="ECO:0000256" key="18">
    <source>
        <dbReference type="PIRSR" id="PIRSR000362-2"/>
    </source>
</evidence>
<accession>A0A6P7SF12</accession>
<dbReference type="FunFam" id="3.50.50.60:FF:000036">
    <property type="entry name" value="NADPH:adrenodoxin oxidoreductase, mitochondrial"/>
    <property type="match status" value="1"/>
</dbReference>
<feature type="binding site" evidence="18">
    <location>
        <begin position="193"/>
        <end position="196"/>
    </location>
    <ligand>
        <name>NADP(+)</name>
        <dbReference type="ChEBI" id="CHEBI:58349"/>
    </ligand>
</feature>
<dbReference type="PRINTS" id="PR00419">
    <property type="entry name" value="ADXRDTASE"/>
</dbReference>
<keyword evidence="10 16" id="KW-0521">NADP</keyword>
<feature type="binding site" evidence="18">
    <location>
        <begin position="237"/>
        <end position="238"/>
    </location>
    <ligand>
        <name>NADP(+)</name>
        <dbReference type="ChEBI" id="CHEBI:58349"/>
    </ligand>
</feature>
<dbReference type="Gene3D" id="3.40.50.720">
    <property type="entry name" value="NAD(P)-binding Rossmann-like Domain"/>
    <property type="match status" value="1"/>
</dbReference>
<dbReference type="Gene3D" id="3.50.50.60">
    <property type="entry name" value="FAD/NAD(P)-binding domain"/>
    <property type="match status" value="1"/>
</dbReference>
<name>A0A6P7SF12_9MOLL</name>
<comment type="cofactor">
    <cofactor evidence="1 16 17">
        <name>FAD</name>
        <dbReference type="ChEBI" id="CHEBI:57692"/>
    </cofactor>
</comment>
<reference evidence="21" key="1">
    <citation type="submission" date="2025-08" db="UniProtKB">
        <authorList>
            <consortium name="RefSeq"/>
        </authorList>
    </citation>
    <scope>IDENTIFICATION</scope>
</reference>
<evidence type="ECO:0000256" key="5">
    <source>
        <dbReference type="ARBA" id="ARBA00013219"/>
    </source>
</evidence>
<dbReference type="GO" id="GO:0005739">
    <property type="term" value="C:mitochondrion"/>
    <property type="evidence" value="ECO:0007669"/>
    <property type="project" value="UniProtKB-SubCell"/>
</dbReference>